<evidence type="ECO:0000313" key="2">
    <source>
        <dbReference type="Proteomes" id="UP001448207"/>
    </source>
</evidence>
<reference evidence="1 2" key="1">
    <citation type="submission" date="2024-04" db="EMBL/GenBank/DDBJ databases">
        <title>Symmetric and asymmetric DNA N6-adenine methylation regulates different biological responses in Mucorales.</title>
        <authorList>
            <consortium name="Lawrence Berkeley National Laboratory"/>
            <person name="Lax C."/>
            <person name="Mondo S.J."/>
            <person name="Osorio-Concepcion M."/>
            <person name="Muszewska A."/>
            <person name="Corrochano-Luque M."/>
            <person name="Gutierrez G."/>
            <person name="Riley R."/>
            <person name="Lipzen A."/>
            <person name="Guo J."/>
            <person name="Hundley H."/>
            <person name="Amirebrahimi M."/>
            <person name="Ng V."/>
            <person name="Lorenzo-Gutierrez D."/>
            <person name="Binder U."/>
            <person name="Yang J."/>
            <person name="Song Y."/>
            <person name="Canovas D."/>
            <person name="Navarro E."/>
            <person name="Freitag M."/>
            <person name="Gabaldon T."/>
            <person name="Grigoriev I.V."/>
            <person name="Corrochano L.M."/>
            <person name="Nicolas F.E."/>
            <person name="Garre V."/>
        </authorList>
    </citation>
    <scope>NUCLEOTIDE SEQUENCE [LARGE SCALE GENOMIC DNA]</scope>
    <source>
        <strain evidence="1 2">L51</strain>
    </source>
</reference>
<proteinExistence type="predicted"/>
<evidence type="ECO:0008006" key="3">
    <source>
        <dbReference type="Google" id="ProtNLM"/>
    </source>
</evidence>
<gene>
    <name evidence="1" type="ORF">J3Q64DRAFT_1771373</name>
</gene>
<protein>
    <recommendedName>
        <fullName evidence="3">Secreted protein</fullName>
    </recommendedName>
</protein>
<sequence>MSPLSYIQSSADTSTAFFLFFFFRISTCNNVPTSFHVTKGQSCSTNRVDIHTFVCSSLDLCVAKAILYQKILYAITL</sequence>
<dbReference type="EMBL" id="JBCLYO010000031">
    <property type="protein sequence ID" value="KAL0076376.1"/>
    <property type="molecule type" value="Genomic_DNA"/>
</dbReference>
<accession>A0ABR3ALR9</accession>
<keyword evidence="2" id="KW-1185">Reference proteome</keyword>
<organism evidence="1 2">
    <name type="scientific">Phycomyces blakesleeanus</name>
    <dbReference type="NCBI Taxonomy" id="4837"/>
    <lineage>
        <taxon>Eukaryota</taxon>
        <taxon>Fungi</taxon>
        <taxon>Fungi incertae sedis</taxon>
        <taxon>Mucoromycota</taxon>
        <taxon>Mucoromycotina</taxon>
        <taxon>Mucoromycetes</taxon>
        <taxon>Mucorales</taxon>
        <taxon>Phycomycetaceae</taxon>
        <taxon>Phycomyces</taxon>
    </lineage>
</organism>
<comment type="caution">
    <text evidence="1">The sequence shown here is derived from an EMBL/GenBank/DDBJ whole genome shotgun (WGS) entry which is preliminary data.</text>
</comment>
<dbReference type="Proteomes" id="UP001448207">
    <property type="component" value="Unassembled WGS sequence"/>
</dbReference>
<evidence type="ECO:0000313" key="1">
    <source>
        <dbReference type="EMBL" id="KAL0076376.1"/>
    </source>
</evidence>
<name>A0ABR3ALR9_PHYBL</name>